<proteinExistence type="predicted"/>
<keyword evidence="2" id="KW-1133">Transmembrane helix</keyword>
<evidence type="ECO:0000259" key="3">
    <source>
        <dbReference type="Pfam" id="PF16697"/>
    </source>
</evidence>
<dbReference type="EMBL" id="JAQQCL010000010">
    <property type="protein sequence ID" value="MFM0717797.1"/>
    <property type="molecule type" value="Genomic_DNA"/>
</dbReference>
<organism evidence="5 6">
    <name type="scientific">Paraburkholderia strydomiana</name>
    <dbReference type="NCBI Taxonomy" id="1245417"/>
    <lineage>
        <taxon>Bacteria</taxon>
        <taxon>Pseudomonadati</taxon>
        <taxon>Pseudomonadota</taxon>
        <taxon>Betaproteobacteria</taxon>
        <taxon>Burkholderiales</taxon>
        <taxon>Burkholderiaceae</taxon>
        <taxon>Paraburkholderia</taxon>
    </lineage>
</organism>
<sequence>MVSSTPDASGWQLCFLNGPMSGRTLLLKLGENWVGTGADCEVILPDREIAARQLCLHVGSIAVSVQNQGGAPVLLNGTPLAQMRRALMPGDTVTVAHVKFGIERLAGAQVVPAGAASAVGGKRHGESHHWLSVVLPAWLGGLGSRRLMFALLALWSAFAIAAGSYVAVATRGSFWWSHQSRFERMRDVEGALRQFPELTVEPGQGNAIAVDGYVRDARDRARVAAIVDGFDGVTLGDVYVVNDLLATAQQTLSDTQLKVAYTGRGRMTISGVATRAVWQRVQNFKRDAKPAVEVTDQVVYDDNAGGPLIAASGSAVPVDIAGVYGDDTGTRYVVTRDGRHFFEGATLPSGLMVASIGSGSVTFERNGTRFVVALGPHEVPSPGAASSPAASSAAPAAAGVAMPSS</sequence>
<reference evidence="5 6" key="1">
    <citation type="journal article" date="2024" name="Chem. Sci.">
        <title>Discovery of megapolipeptins by genome mining of a Burkholderiales bacteria collection.</title>
        <authorList>
            <person name="Paulo B.S."/>
            <person name="Recchia M.J.J."/>
            <person name="Lee S."/>
            <person name="Fergusson C.H."/>
            <person name="Romanowski S.B."/>
            <person name="Hernandez A."/>
            <person name="Krull N."/>
            <person name="Liu D.Y."/>
            <person name="Cavanagh H."/>
            <person name="Bos A."/>
            <person name="Gray C.A."/>
            <person name="Murphy B.T."/>
            <person name="Linington R.G."/>
            <person name="Eustaquio A.S."/>
        </authorList>
    </citation>
    <scope>NUCLEOTIDE SEQUENCE [LARGE SCALE GENOMIC DNA]</scope>
    <source>
        <strain evidence="5 6">RL17-350-BIC-E</strain>
    </source>
</reference>
<keyword evidence="6" id="KW-1185">Reference proteome</keyword>
<feature type="domain" description="YscD cytoplasmic" evidence="3">
    <location>
        <begin position="15"/>
        <end position="101"/>
    </location>
</feature>
<name>A0ABW9EFK1_9BURK</name>
<dbReference type="SUPFAM" id="SSF49879">
    <property type="entry name" value="SMAD/FHA domain"/>
    <property type="match status" value="1"/>
</dbReference>
<protein>
    <submittedName>
        <fullName evidence="5">FHA domain-containing protein</fullName>
    </submittedName>
</protein>
<dbReference type="Pfam" id="PF16697">
    <property type="entry name" value="Yop-YscD_cpl"/>
    <property type="match status" value="1"/>
</dbReference>
<dbReference type="Gene3D" id="2.60.200.20">
    <property type="match status" value="1"/>
</dbReference>
<evidence type="ECO:0000313" key="6">
    <source>
        <dbReference type="Proteomes" id="UP001629392"/>
    </source>
</evidence>
<feature type="transmembrane region" description="Helical" evidence="2">
    <location>
        <begin position="147"/>
        <end position="168"/>
    </location>
</feature>
<comment type="caution">
    <text evidence="5">The sequence shown here is derived from an EMBL/GenBank/DDBJ whole genome shotgun (WGS) entry which is preliminary data.</text>
</comment>
<evidence type="ECO:0000256" key="1">
    <source>
        <dbReference type="SAM" id="MobiDB-lite"/>
    </source>
</evidence>
<keyword evidence="2" id="KW-0812">Transmembrane</keyword>
<keyword evidence="2" id="KW-0472">Membrane</keyword>
<evidence type="ECO:0000256" key="2">
    <source>
        <dbReference type="SAM" id="Phobius"/>
    </source>
</evidence>
<feature type="domain" description="YscD/Y4YQ C-terminal" evidence="4">
    <location>
        <begin position="332"/>
        <end position="371"/>
    </location>
</feature>
<evidence type="ECO:0000313" key="5">
    <source>
        <dbReference type="EMBL" id="MFM0717797.1"/>
    </source>
</evidence>
<dbReference type="InterPro" id="IPR008984">
    <property type="entry name" value="SMAD_FHA_dom_sf"/>
</dbReference>
<evidence type="ECO:0000259" key="4">
    <source>
        <dbReference type="Pfam" id="PF23893"/>
    </source>
</evidence>
<dbReference type="CDD" id="cd00060">
    <property type="entry name" value="FHA"/>
    <property type="match status" value="1"/>
</dbReference>
<gene>
    <name evidence="5" type="ORF">PQQ73_15810</name>
</gene>
<accession>A0ABW9EFK1</accession>
<feature type="region of interest" description="Disordered" evidence="1">
    <location>
        <begin position="381"/>
        <end position="405"/>
    </location>
</feature>
<dbReference type="RefSeq" id="WP_408153596.1">
    <property type="nucleotide sequence ID" value="NZ_JAQQCL010000010.1"/>
</dbReference>
<dbReference type="InterPro" id="IPR057770">
    <property type="entry name" value="YscD/Y4YQ_C"/>
</dbReference>
<dbReference type="InterPro" id="IPR032030">
    <property type="entry name" value="YscD_cytoplasmic_dom"/>
</dbReference>
<dbReference type="Proteomes" id="UP001629392">
    <property type="component" value="Unassembled WGS sequence"/>
</dbReference>
<dbReference type="Pfam" id="PF23893">
    <property type="entry name" value="Y4YQ_C"/>
    <property type="match status" value="1"/>
</dbReference>